<evidence type="ECO:0000256" key="2">
    <source>
        <dbReference type="ARBA" id="ARBA00022448"/>
    </source>
</evidence>
<feature type="domain" description="Major facilitator superfamily (MFS) profile" evidence="8">
    <location>
        <begin position="221"/>
        <end position="426"/>
    </location>
</feature>
<dbReference type="PROSITE" id="PS50850">
    <property type="entry name" value="MFS"/>
    <property type="match status" value="1"/>
</dbReference>
<evidence type="ECO:0000259" key="8">
    <source>
        <dbReference type="PROSITE" id="PS50850"/>
    </source>
</evidence>
<feature type="transmembrane region" description="Helical" evidence="7">
    <location>
        <begin position="48"/>
        <end position="70"/>
    </location>
</feature>
<evidence type="ECO:0000256" key="4">
    <source>
        <dbReference type="ARBA" id="ARBA00022692"/>
    </source>
</evidence>
<evidence type="ECO:0000256" key="6">
    <source>
        <dbReference type="ARBA" id="ARBA00023136"/>
    </source>
</evidence>
<feature type="transmembrane region" description="Helical" evidence="7">
    <location>
        <begin position="259"/>
        <end position="276"/>
    </location>
</feature>
<accession>A0ABW5RQK3</accession>
<dbReference type="PANTHER" id="PTHR43266:SF2">
    <property type="entry name" value="MAJOR FACILITATOR SUPERFAMILY (MFS) PROFILE DOMAIN-CONTAINING PROTEIN"/>
    <property type="match status" value="1"/>
</dbReference>
<feature type="transmembrane region" description="Helical" evidence="7">
    <location>
        <begin position="90"/>
        <end position="109"/>
    </location>
</feature>
<comment type="caution">
    <text evidence="9">The sequence shown here is derived from an EMBL/GenBank/DDBJ whole genome shotgun (WGS) entry which is preliminary data.</text>
</comment>
<dbReference type="InterPro" id="IPR020846">
    <property type="entry name" value="MFS_dom"/>
</dbReference>
<dbReference type="Proteomes" id="UP001597506">
    <property type="component" value="Unassembled WGS sequence"/>
</dbReference>
<feature type="transmembrane region" description="Helical" evidence="7">
    <location>
        <begin position="378"/>
        <end position="398"/>
    </location>
</feature>
<keyword evidence="4 7" id="KW-0812">Transmembrane</keyword>
<keyword evidence="2" id="KW-0813">Transport</keyword>
<organism evidence="9 10">
    <name type="scientific">Bacillus seohaeanensis</name>
    <dbReference type="NCBI Taxonomy" id="284580"/>
    <lineage>
        <taxon>Bacteria</taxon>
        <taxon>Bacillati</taxon>
        <taxon>Bacillota</taxon>
        <taxon>Bacilli</taxon>
        <taxon>Bacillales</taxon>
        <taxon>Bacillaceae</taxon>
        <taxon>Bacillus</taxon>
    </lineage>
</organism>
<evidence type="ECO:0000313" key="9">
    <source>
        <dbReference type="EMBL" id="MFD2680952.1"/>
    </source>
</evidence>
<dbReference type="Gene3D" id="1.20.1250.20">
    <property type="entry name" value="MFS general substrate transporter like domains"/>
    <property type="match status" value="1"/>
</dbReference>
<name>A0ABW5RQK3_9BACI</name>
<keyword evidence="3" id="KW-1003">Cell membrane</keyword>
<keyword evidence="5 7" id="KW-1133">Transmembrane helix</keyword>
<feature type="transmembrane region" description="Helical" evidence="7">
    <location>
        <begin position="167"/>
        <end position="186"/>
    </location>
</feature>
<evidence type="ECO:0000256" key="5">
    <source>
        <dbReference type="ARBA" id="ARBA00022989"/>
    </source>
</evidence>
<evidence type="ECO:0000256" key="3">
    <source>
        <dbReference type="ARBA" id="ARBA00022475"/>
    </source>
</evidence>
<evidence type="ECO:0000256" key="7">
    <source>
        <dbReference type="SAM" id="Phobius"/>
    </source>
</evidence>
<dbReference type="PANTHER" id="PTHR43266">
    <property type="entry name" value="MACROLIDE-EFFLUX PROTEIN"/>
    <property type="match status" value="1"/>
</dbReference>
<feature type="transmembrane region" description="Helical" evidence="7">
    <location>
        <begin position="285"/>
        <end position="306"/>
    </location>
</feature>
<dbReference type="EMBL" id="JBHUMF010000021">
    <property type="protein sequence ID" value="MFD2680952.1"/>
    <property type="molecule type" value="Genomic_DNA"/>
</dbReference>
<protein>
    <submittedName>
        <fullName evidence="9">MFS transporter</fullName>
    </submittedName>
</protein>
<keyword evidence="10" id="KW-1185">Reference proteome</keyword>
<dbReference type="InterPro" id="IPR022324">
    <property type="entry name" value="Bacilysin_exporter_BacE_put"/>
</dbReference>
<dbReference type="Pfam" id="PF07690">
    <property type="entry name" value="MFS_1"/>
    <property type="match status" value="1"/>
</dbReference>
<gene>
    <name evidence="9" type="ORF">ACFSUL_09375</name>
</gene>
<dbReference type="RefSeq" id="WP_377934796.1">
    <property type="nucleotide sequence ID" value="NZ_JBHUMF010000021.1"/>
</dbReference>
<comment type="subcellular location">
    <subcellularLocation>
        <location evidence="1">Cell membrane</location>
        <topology evidence="1">Multi-pass membrane protein</topology>
    </subcellularLocation>
</comment>
<dbReference type="CDD" id="cd06173">
    <property type="entry name" value="MFS_MefA_like"/>
    <property type="match status" value="1"/>
</dbReference>
<reference evidence="10" key="1">
    <citation type="journal article" date="2019" name="Int. J. Syst. Evol. Microbiol.">
        <title>The Global Catalogue of Microorganisms (GCM) 10K type strain sequencing project: providing services to taxonomists for standard genome sequencing and annotation.</title>
        <authorList>
            <consortium name="The Broad Institute Genomics Platform"/>
            <consortium name="The Broad Institute Genome Sequencing Center for Infectious Disease"/>
            <person name="Wu L."/>
            <person name="Ma J."/>
        </authorList>
    </citation>
    <scope>NUCLEOTIDE SEQUENCE [LARGE SCALE GENOMIC DNA]</scope>
    <source>
        <strain evidence="10">KCTC 3913</strain>
    </source>
</reference>
<feature type="transmembrane region" description="Helical" evidence="7">
    <location>
        <begin position="349"/>
        <end position="372"/>
    </location>
</feature>
<keyword evidence="6 7" id="KW-0472">Membrane</keyword>
<dbReference type="InterPro" id="IPR011701">
    <property type="entry name" value="MFS"/>
</dbReference>
<sequence length="426" mass="46844">MKKKSSIWRDQDFIKFFSANALSNLGNWFDFIAVLILFRYTWNAEPMLIALIPVMYAIPSTLFGQLAGVFADKKDKLRILIYSDWIRGALTLLLVFVSSPLLALLVLFLRNTVGVVGLPAQQGLMRNIVDEENIMKAVTINGSLLQLVKVVGPLIGGSVSGVFTPDISIGVNAASFFISGIIFSRITKRNNFIPEGVREKTNPQFFNAWKEGWELVLGSRILLVSILYGMIITLTIQMIDAQFVTLFSELFPEKPEMTGWTISAIGVGALLVILVLTKIETINRYGWFFGSGSLMIGVMAGGLGFLNNQSPLIIALFFAFIGGIGTGLTLTAVNYMIQKEPPREAIGRVSGIVDSLLSILFIAGPLLGGLFIQQLGVIVVFKGIGVVLFFIGMVGIILQQIIWKKKDSFTIDSMSDSKRQLKKEVN</sequence>
<evidence type="ECO:0000256" key="1">
    <source>
        <dbReference type="ARBA" id="ARBA00004651"/>
    </source>
</evidence>
<feature type="transmembrane region" description="Helical" evidence="7">
    <location>
        <begin position="312"/>
        <end position="337"/>
    </location>
</feature>
<proteinExistence type="predicted"/>
<feature type="transmembrane region" description="Helical" evidence="7">
    <location>
        <begin position="221"/>
        <end position="239"/>
    </location>
</feature>
<dbReference type="SUPFAM" id="SSF103473">
    <property type="entry name" value="MFS general substrate transporter"/>
    <property type="match status" value="1"/>
</dbReference>
<dbReference type="InterPro" id="IPR036259">
    <property type="entry name" value="MFS_trans_sf"/>
</dbReference>
<dbReference type="PRINTS" id="PR01988">
    <property type="entry name" value="EXPORTERBACE"/>
</dbReference>
<feature type="transmembrane region" description="Helical" evidence="7">
    <location>
        <begin position="21"/>
        <end position="42"/>
    </location>
</feature>
<evidence type="ECO:0000313" key="10">
    <source>
        <dbReference type="Proteomes" id="UP001597506"/>
    </source>
</evidence>